<dbReference type="Proteomes" id="UP000663853">
    <property type="component" value="Unassembled WGS sequence"/>
</dbReference>
<sequence length="285" mass="30969">MNFSSLSRSSPFFSGRAFLLRPQLVRFKSTATKSVPFPSSPLKLEVAVTPKKVTLKFAEYSNIPVTPRVIKAASITKDLNDSTEMKTNKRPDTTKTKATKTTATKAAGPDKESEGASAVSLLKASKPGKKQSPSSVQSKVLECWVDASPTHIGIVIGNRYKIFALKDGWMTKTRDVNWAETAAFELAVQYLTQQGYVGRAQIKSDSYTALLAISGGKVRVPEIMESARRTGDALKISSFAVETVKVPRKANIADRFASGKTMEGYEELQGDITIPEALAPFVKAL</sequence>
<gene>
    <name evidence="2" type="ORF">RDB_LOCUS167222</name>
</gene>
<reference evidence="2" key="1">
    <citation type="submission" date="2021-01" db="EMBL/GenBank/DDBJ databases">
        <authorList>
            <person name="Kaushik A."/>
        </authorList>
    </citation>
    <scope>NUCLEOTIDE SEQUENCE</scope>
    <source>
        <strain evidence="2">AG6-10EEA</strain>
    </source>
</reference>
<proteinExistence type="predicted"/>
<dbReference type="AlphaFoldDB" id="A0A8H3DJ68"/>
<organism evidence="2 3">
    <name type="scientific">Rhizoctonia solani</name>
    <dbReference type="NCBI Taxonomy" id="456999"/>
    <lineage>
        <taxon>Eukaryota</taxon>
        <taxon>Fungi</taxon>
        <taxon>Dikarya</taxon>
        <taxon>Basidiomycota</taxon>
        <taxon>Agaricomycotina</taxon>
        <taxon>Agaricomycetes</taxon>
        <taxon>Cantharellales</taxon>
        <taxon>Ceratobasidiaceae</taxon>
        <taxon>Rhizoctonia</taxon>
    </lineage>
</organism>
<protein>
    <submittedName>
        <fullName evidence="2">Uncharacterized protein</fullName>
    </submittedName>
</protein>
<dbReference type="EMBL" id="CAJMXA010003995">
    <property type="protein sequence ID" value="CAE6530594.1"/>
    <property type="molecule type" value="Genomic_DNA"/>
</dbReference>
<evidence type="ECO:0000313" key="3">
    <source>
        <dbReference type="Proteomes" id="UP000663853"/>
    </source>
</evidence>
<feature type="compositionally biased region" description="Basic and acidic residues" evidence="1">
    <location>
        <begin position="81"/>
        <end position="95"/>
    </location>
</feature>
<comment type="caution">
    <text evidence="2">The sequence shown here is derived from an EMBL/GenBank/DDBJ whole genome shotgun (WGS) entry which is preliminary data.</text>
</comment>
<accession>A0A8H3DJ68</accession>
<name>A0A8H3DJ68_9AGAM</name>
<feature type="region of interest" description="Disordered" evidence="1">
    <location>
        <begin position="81"/>
        <end position="134"/>
    </location>
</feature>
<evidence type="ECO:0000256" key="1">
    <source>
        <dbReference type="SAM" id="MobiDB-lite"/>
    </source>
</evidence>
<evidence type="ECO:0000313" key="2">
    <source>
        <dbReference type="EMBL" id="CAE6530594.1"/>
    </source>
</evidence>